<proteinExistence type="predicted"/>
<dbReference type="EMBL" id="JANBPY010000286">
    <property type="protein sequence ID" value="KAJ1967756.1"/>
    <property type="molecule type" value="Genomic_DNA"/>
</dbReference>
<dbReference type="Pfam" id="PF00076">
    <property type="entry name" value="RRM_1"/>
    <property type="match status" value="1"/>
</dbReference>
<organism evidence="2 3">
    <name type="scientific">Dispira parvispora</name>
    <dbReference type="NCBI Taxonomy" id="1520584"/>
    <lineage>
        <taxon>Eukaryota</taxon>
        <taxon>Fungi</taxon>
        <taxon>Fungi incertae sedis</taxon>
        <taxon>Zoopagomycota</taxon>
        <taxon>Kickxellomycotina</taxon>
        <taxon>Dimargaritomycetes</taxon>
        <taxon>Dimargaritales</taxon>
        <taxon>Dimargaritaceae</taxon>
        <taxon>Dispira</taxon>
    </lineage>
</organism>
<evidence type="ECO:0000313" key="2">
    <source>
        <dbReference type="EMBL" id="KAJ1967756.1"/>
    </source>
</evidence>
<dbReference type="OrthoDB" id="6159137at2759"/>
<dbReference type="SUPFAM" id="SSF54928">
    <property type="entry name" value="RNA-binding domain, RBD"/>
    <property type="match status" value="1"/>
</dbReference>
<protein>
    <recommendedName>
        <fullName evidence="1">RRM domain-containing protein</fullName>
    </recommendedName>
</protein>
<keyword evidence="3" id="KW-1185">Reference proteome</keyword>
<accession>A0A9W8E8U1</accession>
<dbReference type="Gene3D" id="3.30.70.330">
    <property type="match status" value="1"/>
</dbReference>
<dbReference type="InterPro" id="IPR035979">
    <property type="entry name" value="RBD_domain_sf"/>
</dbReference>
<feature type="domain" description="RRM" evidence="1">
    <location>
        <begin position="21"/>
        <end position="70"/>
    </location>
</feature>
<name>A0A9W8E8U1_9FUNG</name>
<dbReference type="Proteomes" id="UP001150925">
    <property type="component" value="Unassembled WGS sequence"/>
</dbReference>
<sequence length="123" mass="14550">MAPLLVRIKFPPFKVTRLRNADSLYQYFSQFGRVVQFQLFRDVATKEYNGNGRLAFSNGREARRLLNQTQHLVDELKLTVTVEEDYYDINKPDTNLRDYGFHGFLKPKQEKKKSENSHDKHLL</sequence>
<dbReference type="InterPro" id="IPR000504">
    <property type="entry name" value="RRM_dom"/>
</dbReference>
<dbReference type="GO" id="GO:0003723">
    <property type="term" value="F:RNA binding"/>
    <property type="evidence" value="ECO:0007669"/>
    <property type="project" value="InterPro"/>
</dbReference>
<evidence type="ECO:0000313" key="3">
    <source>
        <dbReference type="Proteomes" id="UP001150925"/>
    </source>
</evidence>
<gene>
    <name evidence="2" type="ORF">IWQ62_001654</name>
</gene>
<dbReference type="InterPro" id="IPR012677">
    <property type="entry name" value="Nucleotide-bd_a/b_plait_sf"/>
</dbReference>
<dbReference type="AlphaFoldDB" id="A0A9W8E8U1"/>
<evidence type="ECO:0000259" key="1">
    <source>
        <dbReference type="Pfam" id="PF00076"/>
    </source>
</evidence>
<comment type="caution">
    <text evidence="2">The sequence shown here is derived from an EMBL/GenBank/DDBJ whole genome shotgun (WGS) entry which is preliminary data.</text>
</comment>
<reference evidence="2" key="1">
    <citation type="submission" date="2022-07" db="EMBL/GenBank/DDBJ databases">
        <title>Phylogenomic reconstructions and comparative analyses of Kickxellomycotina fungi.</title>
        <authorList>
            <person name="Reynolds N.K."/>
            <person name="Stajich J.E."/>
            <person name="Barry K."/>
            <person name="Grigoriev I.V."/>
            <person name="Crous P."/>
            <person name="Smith M.E."/>
        </authorList>
    </citation>
    <scope>NUCLEOTIDE SEQUENCE</scope>
    <source>
        <strain evidence="2">RSA 1196</strain>
    </source>
</reference>